<organism evidence="2">
    <name type="scientific">marine metagenome</name>
    <dbReference type="NCBI Taxonomy" id="408172"/>
    <lineage>
        <taxon>unclassified sequences</taxon>
        <taxon>metagenomes</taxon>
        <taxon>ecological metagenomes</taxon>
    </lineage>
</organism>
<accession>A0A381NH98</accession>
<protein>
    <recommendedName>
        <fullName evidence="1">Death domain-containing protein</fullName>
    </recommendedName>
</protein>
<dbReference type="GO" id="GO:0007165">
    <property type="term" value="P:signal transduction"/>
    <property type="evidence" value="ECO:0007669"/>
    <property type="project" value="InterPro"/>
</dbReference>
<evidence type="ECO:0000313" key="2">
    <source>
        <dbReference type="EMBL" id="SUZ53208.1"/>
    </source>
</evidence>
<dbReference type="PROSITE" id="PS50017">
    <property type="entry name" value="DEATH_DOMAIN"/>
    <property type="match status" value="1"/>
</dbReference>
<evidence type="ECO:0000259" key="1">
    <source>
        <dbReference type="PROSITE" id="PS50017"/>
    </source>
</evidence>
<dbReference type="EMBL" id="UINC01000320">
    <property type="protein sequence ID" value="SUZ53208.1"/>
    <property type="molecule type" value="Genomic_DNA"/>
</dbReference>
<dbReference type="AlphaFoldDB" id="A0A381NH98"/>
<proteinExistence type="predicted"/>
<gene>
    <name evidence="2" type="ORF">METZ01_LOCUS6062</name>
</gene>
<name>A0A381NH98_9ZZZZ</name>
<dbReference type="InterPro" id="IPR000488">
    <property type="entry name" value="Death_dom"/>
</dbReference>
<reference evidence="2" key="1">
    <citation type="submission" date="2018-05" db="EMBL/GenBank/DDBJ databases">
        <authorList>
            <person name="Lanie J.A."/>
            <person name="Ng W.-L."/>
            <person name="Kazmierczak K.M."/>
            <person name="Andrzejewski T.M."/>
            <person name="Davidsen T.M."/>
            <person name="Wayne K.J."/>
            <person name="Tettelin H."/>
            <person name="Glass J.I."/>
            <person name="Rusch D."/>
            <person name="Podicherti R."/>
            <person name="Tsui H.-C.T."/>
            <person name="Winkler M.E."/>
        </authorList>
    </citation>
    <scope>NUCLEOTIDE SEQUENCE</scope>
</reference>
<sequence>MLSRKIILVGYIFAILLAQRENRIFWDGSNWNRIATKLGKGSESVYQIKASHLNGLLDGRLYYYLKAWEVEPSLAEGTYNDPLDLLRHKELISALDNFYSDPKHNSIPIISAVIIENMRIGGISEIAIYRYIEETRFWVSSIRASADSISVEILAAKLDKHLSKPFDISERYGRGPDYKRKEVLIKPSSPLRKDEEDKSSWYQKFIKGWGVGISGGINQWNSMDSLNSSGSSYNFIIKTPLHFRTDNLESIIRFETGVINFSSNINGQQNSLFVQVGLRDSSIPIINRIKFDIGVGSVIGTRSFSSGFIFSVRKNKLDLITRVYSSGTSNKAQLPSNWVLFSMGFNF</sequence>
<feature type="domain" description="Death" evidence="1">
    <location>
        <begin position="28"/>
        <end position="102"/>
    </location>
</feature>